<reference evidence="5" key="1">
    <citation type="submission" date="2021-01" db="EMBL/GenBank/DDBJ databases">
        <title>Whole genome shotgun sequence of Sphaerisporangium rufum NBRC 109079.</title>
        <authorList>
            <person name="Komaki H."/>
            <person name="Tamura T."/>
        </authorList>
    </citation>
    <scope>NUCLEOTIDE SEQUENCE</scope>
    <source>
        <strain evidence="5">NBRC 109079</strain>
    </source>
</reference>
<dbReference type="InterPro" id="IPR011008">
    <property type="entry name" value="Dimeric_a/b-barrel"/>
</dbReference>
<comment type="caution">
    <text evidence="5">The sequence shown here is derived from an EMBL/GenBank/DDBJ whole genome shotgun (WGS) entry which is preliminary data.</text>
</comment>
<evidence type="ECO:0000313" key="6">
    <source>
        <dbReference type="Proteomes" id="UP000655287"/>
    </source>
</evidence>
<dbReference type="CDD" id="cd00090">
    <property type="entry name" value="HTH_ARSR"/>
    <property type="match status" value="1"/>
</dbReference>
<proteinExistence type="predicted"/>
<dbReference type="SUPFAM" id="SSF46785">
    <property type="entry name" value="Winged helix' DNA-binding domain"/>
    <property type="match status" value="1"/>
</dbReference>
<dbReference type="GO" id="GO:0043200">
    <property type="term" value="P:response to amino acid"/>
    <property type="evidence" value="ECO:0007669"/>
    <property type="project" value="TreeGrafter"/>
</dbReference>
<dbReference type="Proteomes" id="UP000655287">
    <property type="component" value="Unassembled WGS sequence"/>
</dbReference>
<dbReference type="SUPFAM" id="SSF54909">
    <property type="entry name" value="Dimeric alpha+beta barrel"/>
    <property type="match status" value="1"/>
</dbReference>
<dbReference type="PANTHER" id="PTHR30154:SF53">
    <property type="entry name" value="HTH-TYPE TRANSCRIPTIONAL REGULATOR LRPC"/>
    <property type="match status" value="1"/>
</dbReference>
<keyword evidence="2" id="KW-0238">DNA-binding</keyword>
<dbReference type="Gene3D" id="1.10.10.10">
    <property type="entry name" value="Winged helix-like DNA-binding domain superfamily/Winged helix DNA-binding domain"/>
    <property type="match status" value="1"/>
</dbReference>
<dbReference type="InterPro" id="IPR019885">
    <property type="entry name" value="Tscrpt_reg_HTH_AsnC-type_CS"/>
</dbReference>
<accession>A0A919R5G1</accession>
<keyword evidence="3" id="KW-0804">Transcription</keyword>
<keyword evidence="1" id="KW-0805">Transcription regulation</keyword>
<organism evidence="5 6">
    <name type="scientific">Sphaerisporangium rufum</name>
    <dbReference type="NCBI Taxonomy" id="1381558"/>
    <lineage>
        <taxon>Bacteria</taxon>
        <taxon>Bacillati</taxon>
        <taxon>Actinomycetota</taxon>
        <taxon>Actinomycetes</taxon>
        <taxon>Streptosporangiales</taxon>
        <taxon>Streptosporangiaceae</taxon>
        <taxon>Sphaerisporangium</taxon>
    </lineage>
</organism>
<dbReference type="InterPro" id="IPR036388">
    <property type="entry name" value="WH-like_DNA-bd_sf"/>
</dbReference>
<evidence type="ECO:0000256" key="1">
    <source>
        <dbReference type="ARBA" id="ARBA00023015"/>
    </source>
</evidence>
<dbReference type="InterPro" id="IPR019887">
    <property type="entry name" value="Tscrpt_reg_AsnC/Lrp_C"/>
</dbReference>
<evidence type="ECO:0000313" key="5">
    <source>
        <dbReference type="EMBL" id="GII80042.1"/>
    </source>
</evidence>
<dbReference type="PRINTS" id="PR00033">
    <property type="entry name" value="HTHASNC"/>
</dbReference>
<dbReference type="InterPro" id="IPR036390">
    <property type="entry name" value="WH_DNA-bd_sf"/>
</dbReference>
<dbReference type="GO" id="GO:0005829">
    <property type="term" value="C:cytosol"/>
    <property type="evidence" value="ECO:0007669"/>
    <property type="project" value="TreeGrafter"/>
</dbReference>
<keyword evidence="6" id="KW-1185">Reference proteome</keyword>
<evidence type="ECO:0000256" key="3">
    <source>
        <dbReference type="ARBA" id="ARBA00023163"/>
    </source>
</evidence>
<dbReference type="Gene3D" id="3.30.70.920">
    <property type="match status" value="1"/>
</dbReference>
<dbReference type="InterPro" id="IPR011991">
    <property type="entry name" value="ArsR-like_HTH"/>
</dbReference>
<gene>
    <name evidence="5" type="ORF">Sru01_50240</name>
</gene>
<protein>
    <recommendedName>
        <fullName evidence="4">HTH asnC-type domain-containing protein</fullName>
    </recommendedName>
</protein>
<dbReference type="InterPro" id="IPR019888">
    <property type="entry name" value="Tscrpt_reg_AsnC-like"/>
</dbReference>
<dbReference type="SMART" id="SM00344">
    <property type="entry name" value="HTH_ASNC"/>
    <property type="match status" value="1"/>
</dbReference>
<dbReference type="FunFam" id="1.10.10.10:FF:000186">
    <property type="entry name" value="AsnC family transcriptional regulator"/>
    <property type="match status" value="1"/>
</dbReference>
<evidence type="ECO:0000259" key="4">
    <source>
        <dbReference type="PROSITE" id="PS50956"/>
    </source>
</evidence>
<dbReference type="PANTHER" id="PTHR30154">
    <property type="entry name" value="LEUCINE-RESPONSIVE REGULATORY PROTEIN"/>
    <property type="match status" value="1"/>
</dbReference>
<evidence type="ECO:0000256" key="2">
    <source>
        <dbReference type="ARBA" id="ARBA00023125"/>
    </source>
</evidence>
<dbReference type="EMBL" id="BOOU01000068">
    <property type="protein sequence ID" value="GII80042.1"/>
    <property type="molecule type" value="Genomic_DNA"/>
</dbReference>
<feature type="domain" description="HTH asnC-type" evidence="4">
    <location>
        <begin position="56"/>
        <end position="117"/>
    </location>
</feature>
<dbReference type="GO" id="GO:0043565">
    <property type="term" value="F:sequence-specific DNA binding"/>
    <property type="evidence" value="ECO:0007669"/>
    <property type="project" value="InterPro"/>
</dbReference>
<dbReference type="AlphaFoldDB" id="A0A919R5G1"/>
<dbReference type="PROSITE" id="PS50956">
    <property type="entry name" value="HTH_ASNC_2"/>
    <property type="match status" value="1"/>
</dbReference>
<dbReference type="PROSITE" id="PS00519">
    <property type="entry name" value="HTH_ASNC_1"/>
    <property type="match status" value="1"/>
</dbReference>
<dbReference type="Pfam" id="PF01037">
    <property type="entry name" value="AsnC_trans_reg"/>
    <property type="match status" value="1"/>
</dbReference>
<dbReference type="Pfam" id="PF13412">
    <property type="entry name" value="HTH_24"/>
    <property type="match status" value="1"/>
</dbReference>
<name>A0A919R5G1_9ACTN</name>
<dbReference type="InterPro" id="IPR000485">
    <property type="entry name" value="AsnC-type_HTH_dom"/>
</dbReference>
<sequence>MRYCPRPHALDPARRAAKVPRQAPAAGGWGSLPPAKLHFGPFTGIFRGMPTDQVTLDATDWAIIEELQRDARLPLTELGRRINLSASATTERLRRLEAAGVVTGYHAFIDPAKVGLPVLAVIRLKFPGSRHERLHDLLAQRREIIECLRVTGDDCYVIRAAASSMAHLERVVDELAALGSTTTSVVYGAPMPYRGVCGP</sequence>